<feature type="non-terminal residue" evidence="3">
    <location>
        <position position="155"/>
    </location>
</feature>
<keyword evidence="1" id="KW-0233">DNA recombination</keyword>
<accession>A0A9N9E0X2</accession>
<gene>
    <name evidence="3" type="ORF">DEBURN_LOCUS11590</name>
</gene>
<dbReference type="GO" id="GO:0015074">
    <property type="term" value="P:DNA integration"/>
    <property type="evidence" value="ECO:0007669"/>
    <property type="project" value="InterPro"/>
</dbReference>
<name>A0A9N9E0X2_9GLOM</name>
<evidence type="ECO:0000256" key="1">
    <source>
        <dbReference type="ARBA" id="ARBA00023172"/>
    </source>
</evidence>
<dbReference type="GO" id="GO:0003677">
    <property type="term" value="F:DNA binding"/>
    <property type="evidence" value="ECO:0007669"/>
    <property type="project" value="InterPro"/>
</dbReference>
<dbReference type="InterPro" id="IPR013762">
    <property type="entry name" value="Integrase-like_cat_sf"/>
</dbReference>
<proteinExistence type="predicted"/>
<dbReference type="GO" id="GO:0006310">
    <property type="term" value="P:DNA recombination"/>
    <property type="evidence" value="ECO:0007669"/>
    <property type="project" value="UniProtKB-KW"/>
</dbReference>
<sequence length="155" mass="17814">KRDLKIAPNIELTPHTLRRCFATYQAINVMPLPTLQRVLGHASQTVNIFIPNEENSDHQLLETKNQTLQDKNKLLTQELASRDKTITDLQNNLKKVVNDKELAEQQLISEQTKNQQLELLLKAEQAKNQALIKQNNKKFSTDNQLIAQIEIPIKK</sequence>
<dbReference type="OrthoDB" id="2389007at2759"/>
<evidence type="ECO:0000313" key="3">
    <source>
        <dbReference type="EMBL" id="CAG8655705.1"/>
    </source>
</evidence>
<feature type="coiled-coil region" evidence="2">
    <location>
        <begin position="58"/>
        <end position="134"/>
    </location>
</feature>
<dbReference type="AlphaFoldDB" id="A0A9N9E0X2"/>
<protein>
    <submittedName>
        <fullName evidence="3">7525_t:CDS:1</fullName>
    </submittedName>
</protein>
<evidence type="ECO:0000313" key="4">
    <source>
        <dbReference type="Proteomes" id="UP000789706"/>
    </source>
</evidence>
<reference evidence="3" key="1">
    <citation type="submission" date="2021-06" db="EMBL/GenBank/DDBJ databases">
        <authorList>
            <person name="Kallberg Y."/>
            <person name="Tangrot J."/>
            <person name="Rosling A."/>
        </authorList>
    </citation>
    <scope>NUCLEOTIDE SEQUENCE</scope>
    <source>
        <strain evidence="3">AZ414A</strain>
    </source>
</reference>
<organism evidence="3 4">
    <name type="scientific">Diversispora eburnea</name>
    <dbReference type="NCBI Taxonomy" id="1213867"/>
    <lineage>
        <taxon>Eukaryota</taxon>
        <taxon>Fungi</taxon>
        <taxon>Fungi incertae sedis</taxon>
        <taxon>Mucoromycota</taxon>
        <taxon>Glomeromycotina</taxon>
        <taxon>Glomeromycetes</taxon>
        <taxon>Diversisporales</taxon>
        <taxon>Diversisporaceae</taxon>
        <taxon>Diversispora</taxon>
    </lineage>
</organism>
<keyword evidence="4" id="KW-1185">Reference proteome</keyword>
<keyword evidence="2" id="KW-0175">Coiled coil</keyword>
<comment type="caution">
    <text evidence="3">The sequence shown here is derived from an EMBL/GenBank/DDBJ whole genome shotgun (WGS) entry which is preliminary data.</text>
</comment>
<dbReference type="InterPro" id="IPR011010">
    <property type="entry name" value="DNA_brk_join_enz"/>
</dbReference>
<evidence type="ECO:0000256" key="2">
    <source>
        <dbReference type="SAM" id="Coils"/>
    </source>
</evidence>
<dbReference type="SUPFAM" id="SSF56349">
    <property type="entry name" value="DNA breaking-rejoining enzymes"/>
    <property type="match status" value="1"/>
</dbReference>
<dbReference type="Gene3D" id="1.10.443.10">
    <property type="entry name" value="Intergrase catalytic core"/>
    <property type="match status" value="1"/>
</dbReference>
<dbReference type="Proteomes" id="UP000789706">
    <property type="component" value="Unassembled WGS sequence"/>
</dbReference>
<dbReference type="EMBL" id="CAJVPK010007312">
    <property type="protein sequence ID" value="CAG8655705.1"/>
    <property type="molecule type" value="Genomic_DNA"/>
</dbReference>